<name>A0A9Q0DQE2_9TELE</name>
<dbReference type="AlphaFoldDB" id="A0A9Q0DQE2"/>
<evidence type="ECO:0000313" key="2">
    <source>
        <dbReference type="EMBL" id="KAJ3593749.1"/>
    </source>
</evidence>
<feature type="compositionally biased region" description="Polar residues" evidence="1">
    <location>
        <begin position="141"/>
        <end position="153"/>
    </location>
</feature>
<evidence type="ECO:0000313" key="3">
    <source>
        <dbReference type="Proteomes" id="UP001148018"/>
    </source>
</evidence>
<proteinExistence type="predicted"/>
<keyword evidence="3" id="KW-1185">Reference proteome</keyword>
<feature type="region of interest" description="Disordered" evidence="1">
    <location>
        <begin position="1"/>
        <end position="25"/>
    </location>
</feature>
<reference evidence="2" key="1">
    <citation type="submission" date="2022-07" db="EMBL/GenBank/DDBJ databases">
        <title>Chromosome-level genome of Muraenolepis orangiensis.</title>
        <authorList>
            <person name="Kim J."/>
        </authorList>
    </citation>
    <scope>NUCLEOTIDE SEQUENCE</scope>
    <source>
        <strain evidence="2">KU_S4_2022</strain>
        <tissue evidence="2">Muscle</tissue>
    </source>
</reference>
<dbReference type="Proteomes" id="UP001148018">
    <property type="component" value="Unassembled WGS sequence"/>
</dbReference>
<feature type="region of interest" description="Disordered" evidence="1">
    <location>
        <begin position="103"/>
        <end position="153"/>
    </location>
</feature>
<evidence type="ECO:0000256" key="1">
    <source>
        <dbReference type="SAM" id="MobiDB-lite"/>
    </source>
</evidence>
<organism evidence="2 3">
    <name type="scientific">Muraenolepis orangiensis</name>
    <name type="common">Patagonian moray cod</name>
    <dbReference type="NCBI Taxonomy" id="630683"/>
    <lineage>
        <taxon>Eukaryota</taxon>
        <taxon>Metazoa</taxon>
        <taxon>Chordata</taxon>
        <taxon>Craniata</taxon>
        <taxon>Vertebrata</taxon>
        <taxon>Euteleostomi</taxon>
        <taxon>Actinopterygii</taxon>
        <taxon>Neopterygii</taxon>
        <taxon>Teleostei</taxon>
        <taxon>Neoteleostei</taxon>
        <taxon>Acanthomorphata</taxon>
        <taxon>Zeiogadaria</taxon>
        <taxon>Gadariae</taxon>
        <taxon>Gadiformes</taxon>
        <taxon>Muraenolepidoidei</taxon>
        <taxon>Muraenolepididae</taxon>
        <taxon>Muraenolepis</taxon>
    </lineage>
</organism>
<accession>A0A9Q0DQE2</accession>
<comment type="caution">
    <text evidence="2">The sequence shown here is derived from an EMBL/GenBank/DDBJ whole genome shotgun (WGS) entry which is preliminary data.</text>
</comment>
<feature type="compositionally biased region" description="Basic and acidic residues" evidence="1">
    <location>
        <begin position="109"/>
        <end position="134"/>
    </location>
</feature>
<gene>
    <name evidence="2" type="ORF">NHX12_006083</name>
</gene>
<protein>
    <submittedName>
        <fullName evidence="2">Uncharacterized protein</fullName>
    </submittedName>
</protein>
<dbReference type="EMBL" id="JANIIK010000112">
    <property type="protein sequence ID" value="KAJ3593749.1"/>
    <property type="molecule type" value="Genomic_DNA"/>
</dbReference>
<sequence length="153" mass="16433">MGSGGPVAPLGPFTPYRTVTSTSHQTGRGIFKMRFALKQEMGADQKKSRAKSVKCILSMALNGPRVVDQVNQPACDRSGEPARVLSISVLAGAAKPVRPTENQLLLGMRENHQPRGGEPSTERRRTINREEENHQPGGGETTNRGAVSEVTSA</sequence>